<dbReference type="Pfam" id="PF00496">
    <property type="entry name" value="SBP_bac_5"/>
    <property type="match status" value="1"/>
</dbReference>
<dbReference type="PANTHER" id="PTHR30290:SF38">
    <property type="entry name" value="D,D-DIPEPTIDE-BINDING PERIPLASMIC PROTEIN DDPA-RELATED"/>
    <property type="match status" value="1"/>
</dbReference>
<evidence type="ECO:0000256" key="4">
    <source>
        <dbReference type="SAM" id="SignalP"/>
    </source>
</evidence>
<dbReference type="InterPro" id="IPR000914">
    <property type="entry name" value="SBP_5_dom"/>
</dbReference>
<dbReference type="InterPro" id="IPR030678">
    <property type="entry name" value="Peptide/Ni-bd"/>
</dbReference>
<dbReference type="InterPro" id="IPR039424">
    <property type="entry name" value="SBP_5"/>
</dbReference>
<evidence type="ECO:0000256" key="3">
    <source>
        <dbReference type="ARBA" id="ARBA00022729"/>
    </source>
</evidence>
<comment type="caution">
    <text evidence="6">The sequence shown here is derived from an EMBL/GenBank/DDBJ whole genome shotgun (WGS) entry which is preliminary data.</text>
</comment>
<feature type="domain" description="Solute-binding protein family 5" evidence="5">
    <location>
        <begin position="77"/>
        <end position="436"/>
    </location>
</feature>
<name>A0ABS9WAF5_9PROT</name>
<dbReference type="Gene3D" id="3.40.190.10">
    <property type="entry name" value="Periplasmic binding protein-like II"/>
    <property type="match status" value="1"/>
</dbReference>
<accession>A0ABS9WAF5</accession>
<dbReference type="SUPFAM" id="SSF53850">
    <property type="entry name" value="Periplasmic binding protein-like II"/>
    <property type="match status" value="1"/>
</dbReference>
<protein>
    <submittedName>
        <fullName evidence="6">ABC transporter substrate-binding protein</fullName>
    </submittedName>
</protein>
<organism evidence="6 7">
    <name type="scientific">Teichococcus vastitatis</name>
    <dbReference type="NCBI Taxonomy" id="2307076"/>
    <lineage>
        <taxon>Bacteria</taxon>
        <taxon>Pseudomonadati</taxon>
        <taxon>Pseudomonadota</taxon>
        <taxon>Alphaproteobacteria</taxon>
        <taxon>Acetobacterales</taxon>
        <taxon>Roseomonadaceae</taxon>
        <taxon>Roseomonas</taxon>
    </lineage>
</organism>
<reference evidence="6 7" key="1">
    <citation type="submission" date="2022-03" db="EMBL/GenBank/DDBJ databases">
        <title>Complete genome analysis of Roseomonas KG 17.1 : a prolific producer of plant growth promoters.</title>
        <authorList>
            <person name="Saadouli I."/>
            <person name="Najjari A."/>
            <person name="Mosbah A."/>
            <person name="Ouzari H.I."/>
        </authorList>
    </citation>
    <scope>NUCLEOTIDE SEQUENCE [LARGE SCALE GENOMIC DNA]</scope>
    <source>
        <strain evidence="6 7">KG17-1</strain>
    </source>
</reference>
<dbReference type="RefSeq" id="WP_241793857.1">
    <property type="nucleotide sequence ID" value="NZ_JALBUU010000119.1"/>
</dbReference>
<gene>
    <name evidence="6" type="ORF">MON41_21795</name>
</gene>
<proteinExistence type="inferred from homology"/>
<evidence type="ECO:0000313" key="7">
    <source>
        <dbReference type="Proteomes" id="UP001201985"/>
    </source>
</evidence>
<sequence>MSLRRRNLMLATAALPLAGRILARPALAQNRRATTLRLVPSTDLVSLDPVFSTALVAVQHGYHVFDTLYGVDSAMRPQPQMAEGASVSDDGRIWSIRLREGLLFHDGAPVRAADCAASLERWSRRDTFGRAYGAAVDRYDTSDDRVLRIHLKRPFPRLLDAIGKPHSAPAFIMPERLARSAPDQPITEMVGSGPYRFLADELDSGNLIAYARFDGYRPREGNPEWTSGGKVAHFERVEWRVIADKATGVSALQQGEVDWVENLPADLEPLVARNSQVKVENGDPLGTELVLRFNHSVAPFNNPRLRRFVMAVVQQVDYLATVTGGKSEDWRECKAMFPCTIPGIEELGRQDFGTLAGNPSRMAEALKATGYAGEKVVVINAADSAAIAPLGLVTAERLRQAGLNVDLQDMDWGTLLQRRLSKAPADQGGWGIYHSTWPSIAIANPVLNTTVRGEGERGWPGWYESAEMERLTAEWLAASDDAARDRLTHEAHALALREVPSLPLGIYFPKTAYRTDLQGVLSGSVRYPWNARRA</sequence>
<dbReference type="Gene3D" id="3.10.105.10">
    <property type="entry name" value="Dipeptide-binding Protein, Domain 3"/>
    <property type="match status" value="1"/>
</dbReference>
<evidence type="ECO:0000256" key="2">
    <source>
        <dbReference type="ARBA" id="ARBA00005695"/>
    </source>
</evidence>
<dbReference type="Gene3D" id="3.90.76.10">
    <property type="entry name" value="Dipeptide-binding Protein, Domain 1"/>
    <property type="match status" value="1"/>
</dbReference>
<dbReference type="PANTHER" id="PTHR30290">
    <property type="entry name" value="PERIPLASMIC BINDING COMPONENT OF ABC TRANSPORTER"/>
    <property type="match status" value="1"/>
</dbReference>
<comment type="similarity">
    <text evidence="2">Belongs to the bacterial solute-binding protein 5 family.</text>
</comment>
<feature type="chain" id="PRO_5046352872" evidence="4">
    <location>
        <begin position="29"/>
        <end position="534"/>
    </location>
</feature>
<comment type="subcellular location">
    <subcellularLocation>
        <location evidence="1">Periplasm</location>
    </subcellularLocation>
</comment>
<dbReference type="Proteomes" id="UP001201985">
    <property type="component" value="Unassembled WGS sequence"/>
</dbReference>
<evidence type="ECO:0000313" key="6">
    <source>
        <dbReference type="EMBL" id="MCI0756286.1"/>
    </source>
</evidence>
<feature type="signal peptide" evidence="4">
    <location>
        <begin position="1"/>
        <end position="28"/>
    </location>
</feature>
<keyword evidence="3 4" id="KW-0732">Signal</keyword>
<dbReference type="PIRSF" id="PIRSF002741">
    <property type="entry name" value="MppA"/>
    <property type="match status" value="1"/>
</dbReference>
<dbReference type="EMBL" id="JALBUU010000119">
    <property type="protein sequence ID" value="MCI0756286.1"/>
    <property type="molecule type" value="Genomic_DNA"/>
</dbReference>
<evidence type="ECO:0000259" key="5">
    <source>
        <dbReference type="Pfam" id="PF00496"/>
    </source>
</evidence>
<keyword evidence="7" id="KW-1185">Reference proteome</keyword>
<dbReference type="CDD" id="cd08502">
    <property type="entry name" value="PBP2_NikA_DppA_OppA_like_16"/>
    <property type="match status" value="1"/>
</dbReference>
<evidence type="ECO:0000256" key="1">
    <source>
        <dbReference type="ARBA" id="ARBA00004418"/>
    </source>
</evidence>